<gene>
    <name evidence="11" type="ORF">EFK50_00530</name>
</gene>
<dbReference type="PANTHER" id="PTHR11537">
    <property type="entry name" value="VOLTAGE-GATED POTASSIUM CHANNEL"/>
    <property type="match status" value="1"/>
</dbReference>
<dbReference type="SUPFAM" id="SSF81324">
    <property type="entry name" value="Voltage-gated potassium channels"/>
    <property type="match status" value="1"/>
</dbReference>
<dbReference type="InterPro" id="IPR027359">
    <property type="entry name" value="Volt_channel_dom_sf"/>
</dbReference>
<comment type="caution">
    <text evidence="11">The sequence shown here is derived from an EMBL/GenBank/DDBJ whole genome shotgun (WGS) entry which is preliminary data.</text>
</comment>
<evidence type="ECO:0000256" key="5">
    <source>
        <dbReference type="ARBA" id="ARBA00023065"/>
    </source>
</evidence>
<dbReference type="InterPro" id="IPR013099">
    <property type="entry name" value="K_chnl_dom"/>
</dbReference>
<dbReference type="RefSeq" id="WP_123225596.1">
    <property type="nucleotide sequence ID" value="NZ_RJSE01000001.1"/>
</dbReference>
<evidence type="ECO:0000256" key="9">
    <source>
        <dbReference type="SAM" id="Phobius"/>
    </source>
</evidence>
<feature type="transmembrane region" description="Helical" evidence="9">
    <location>
        <begin position="12"/>
        <end position="30"/>
    </location>
</feature>
<dbReference type="Gene3D" id="1.20.120.350">
    <property type="entry name" value="Voltage-gated potassium channels. Chain C"/>
    <property type="match status" value="1"/>
</dbReference>
<name>A0A3N0CSA0_9ACTN</name>
<dbReference type="GO" id="GO:0001508">
    <property type="term" value="P:action potential"/>
    <property type="evidence" value="ECO:0007669"/>
    <property type="project" value="TreeGrafter"/>
</dbReference>
<keyword evidence="6 9" id="KW-0472">Membrane</keyword>
<dbReference type="GO" id="GO:0008076">
    <property type="term" value="C:voltage-gated potassium channel complex"/>
    <property type="evidence" value="ECO:0007669"/>
    <property type="project" value="InterPro"/>
</dbReference>
<evidence type="ECO:0000256" key="2">
    <source>
        <dbReference type="ARBA" id="ARBA00022448"/>
    </source>
</evidence>
<sequence>MTRVERWERRTEVPLILLALAFLVAYAWPVLDQSLPSDLRTQLTICSWTVWVAFAADFSVRVALADERVAYVRRHWYDAVLILVPMLRPLRLLRLLAFARILSRSAVGSLVGRVTAYVFGTAVVAVGLAAIAVLDVEQDAPDATIRTFGDALWWAATTVTTVGYGDFYPVTVQGRVIAVGLMIIGIGTVGAVTAAVAAWFVGHVGTPPVATDGAEPPATAGARSSTDRGLGG</sequence>
<dbReference type="Pfam" id="PF07885">
    <property type="entry name" value="Ion_trans_2"/>
    <property type="match status" value="1"/>
</dbReference>
<dbReference type="Gene3D" id="1.20.5.110">
    <property type="match status" value="1"/>
</dbReference>
<keyword evidence="3 9" id="KW-0812">Transmembrane</keyword>
<dbReference type="Proteomes" id="UP000267128">
    <property type="component" value="Unassembled WGS sequence"/>
</dbReference>
<dbReference type="GO" id="GO:0005249">
    <property type="term" value="F:voltage-gated potassium channel activity"/>
    <property type="evidence" value="ECO:0007669"/>
    <property type="project" value="InterPro"/>
</dbReference>
<evidence type="ECO:0000256" key="4">
    <source>
        <dbReference type="ARBA" id="ARBA00022989"/>
    </source>
</evidence>
<proteinExistence type="predicted"/>
<keyword evidence="2" id="KW-0813">Transport</keyword>
<feature type="transmembrane region" description="Helical" evidence="9">
    <location>
        <begin position="176"/>
        <end position="201"/>
    </location>
</feature>
<accession>A0A3N0CSA0</accession>
<dbReference type="InterPro" id="IPR028325">
    <property type="entry name" value="VG_K_chnl"/>
</dbReference>
<organism evidence="11 12">
    <name type="scientific">Nocardioides marmoriginsengisoli</name>
    <dbReference type="NCBI Taxonomy" id="661483"/>
    <lineage>
        <taxon>Bacteria</taxon>
        <taxon>Bacillati</taxon>
        <taxon>Actinomycetota</taxon>
        <taxon>Actinomycetes</taxon>
        <taxon>Propionibacteriales</taxon>
        <taxon>Nocardioidaceae</taxon>
        <taxon>Nocardioides</taxon>
    </lineage>
</organism>
<evidence type="ECO:0000313" key="12">
    <source>
        <dbReference type="Proteomes" id="UP000267128"/>
    </source>
</evidence>
<feature type="transmembrane region" description="Helical" evidence="9">
    <location>
        <begin position="114"/>
        <end position="136"/>
    </location>
</feature>
<feature type="region of interest" description="Disordered" evidence="8">
    <location>
        <begin position="211"/>
        <end position="232"/>
    </location>
</feature>
<evidence type="ECO:0000256" key="7">
    <source>
        <dbReference type="ARBA" id="ARBA00023303"/>
    </source>
</evidence>
<dbReference type="PANTHER" id="PTHR11537:SF254">
    <property type="entry name" value="POTASSIUM VOLTAGE-GATED CHANNEL PROTEIN SHAB"/>
    <property type="match status" value="1"/>
</dbReference>
<keyword evidence="4 9" id="KW-1133">Transmembrane helix</keyword>
<protein>
    <submittedName>
        <fullName evidence="11">Two pore domain potassium channel family protein</fullName>
    </submittedName>
</protein>
<evidence type="ECO:0000256" key="3">
    <source>
        <dbReference type="ARBA" id="ARBA00022692"/>
    </source>
</evidence>
<keyword evidence="7 11" id="KW-0407">Ion channel</keyword>
<dbReference type="PRINTS" id="PR00169">
    <property type="entry name" value="KCHANNEL"/>
</dbReference>
<evidence type="ECO:0000256" key="8">
    <source>
        <dbReference type="SAM" id="MobiDB-lite"/>
    </source>
</evidence>
<dbReference type="AlphaFoldDB" id="A0A3N0CSA0"/>
<feature type="domain" description="Potassium channel" evidence="10">
    <location>
        <begin position="133"/>
        <end position="200"/>
    </location>
</feature>
<evidence type="ECO:0000259" key="10">
    <source>
        <dbReference type="Pfam" id="PF07885"/>
    </source>
</evidence>
<comment type="subcellular location">
    <subcellularLocation>
        <location evidence="1">Membrane</location>
        <topology evidence="1">Multi-pass membrane protein</topology>
    </subcellularLocation>
</comment>
<feature type="transmembrane region" description="Helical" evidence="9">
    <location>
        <begin position="42"/>
        <end position="64"/>
    </location>
</feature>
<dbReference type="Gene3D" id="1.10.287.70">
    <property type="match status" value="1"/>
</dbReference>
<keyword evidence="5" id="KW-0406">Ion transport</keyword>
<keyword evidence="12" id="KW-1185">Reference proteome</keyword>
<reference evidence="11 12" key="1">
    <citation type="submission" date="2018-11" db="EMBL/GenBank/DDBJ databases">
        <authorList>
            <person name="Li F."/>
        </authorList>
    </citation>
    <scope>NUCLEOTIDE SEQUENCE [LARGE SCALE GENOMIC DNA]</scope>
    <source>
        <strain evidence="11 12">Gsoil 097</strain>
    </source>
</reference>
<dbReference type="OrthoDB" id="9799090at2"/>
<dbReference type="EMBL" id="RJSE01000001">
    <property type="protein sequence ID" value="RNL66151.1"/>
    <property type="molecule type" value="Genomic_DNA"/>
</dbReference>
<evidence type="ECO:0000256" key="6">
    <source>
        <dbReference type="ARBA" id="ARBA00023136"/>
    </source>
</evidence>
<evidence type="ECO:0000256" key="1">
    <source>
        <dbReference type="ARBA" id="ARBA00004141"/>
    </source>
</evidence>
<evidence type="ECO:0000313" key="11">
    <source>
        <dbReference type="EMBL" id="RNL66151.1"/>
    </source>
</evidence>